<dbReference type="EMBL" id="AQHN01000089">
    <property type="protein sequence ID" value="ENN84217.1"/>
    <property type="molecule type" value="Genomic_DNA"/>
</dbReference>
<evidence type="ECO:0000256" key="1">
    <source>
        <dbReference type="SAM" id="Phobius"/>
    </source>
</evidence>
<dbReference type="Pfam" id="PF13477">
    <property type="entry name" value="Glyco_trans_4_2"/>
    <property type="match status" value="1"/>
</dbReference>
<evidence type="ECO:0000313" key="5">
    <source>
        <dbReference type="Proteomes" id="UP000012429"/>
    </source>
</evidence>
<dbReference type="Pfam" id="PF00534">
    <property type="entry name" value="Glycos_transf_1"/>
    <property type="match status" value="1"/>
</dbReference>
<feature type="transmembrane region" description="Helical" evidence="1">
    <location>
        <begin position="106"/>
        <end position="132"/>
    </location>
</feature>
<comment type="caution">
    <text evidence="4">The sequence shown here is derived from an EMBL/GenBank/DDBJ whole genome shotgun (WGS) entry which is preliminary data.</text>
</comment>
<sequence>MQRDRAVHKRNCPLRLVYVVTEDWFFVTHFLPMARAAQRAGFEIVVVTRVGDRAKEIESEGFRLVALAADRSAFGIGPLLSTLFRLRAIFLRERPDIIHAIALKSIILGGIANLLSGGSAGVFSLTGLGYLWSGNRSVLRVSRAAVRSILRVLGLRSPITFTFENDDDSHEFPHLNDKIVIGGWGVDAIPLSPKSMHSASPVRALYLGRMLKSKGIEPTVKAVQLAREKVDVQLELWGTPDPGNLTSLTEDQLLAFSKLEGVRWCGRAADVSTTWQRADIAILLSEREGMPRSLIEAAATGLPMIAFDVAGCRSIVQDGINGFLVPPGDVRAVADAILKLANDAELRARMGAAARSDFEQRFSIESVVPRIIEVYFNLVRYPQMR</sequence>
<organism evidence="4 5">
    <name type="scientific">Rhizobium freirei PRF 81</name>
    <dbReference type="NCBI Taxonomy" id="363754"/>
    <lineage>
        <taxon>Bacteria</taxon>
        <taxon>Pseudomonadati</taxon>
        <taxon>Pseudomonadota</taxon>
        <taxon>Alphaproteobacteria</taxon>
        <taxon>Hyphomicrobiales</taxon>
        <taxon>Rhizobiaceae</taxon>
        <taxon>Rhizobium/Agrobacterium group</taxon>
        <taxon>Rhizobium</taxon>
    </lineage>
</organism>
<accession>N6UZC3</accession>
<evidence type="ECO:0000313" key="4">
    <source>
        <dbReference type="EMBL" id="ENN84217.1"/>
    </source>
</evidence>
<name>N6UZC3_9HYPH</name>
<proteinExistence type="predicted"/>
<dbReference type="GO" id="GO:0016757">
    <property type="term" value="F:glycosyltransferase activity"/>
    <property type="evidence" value="ECO:0007669"/>
    <property type="project" value="TreeGrafter"/>
</dbReference>
<dbReference type="PANTHER" id="PTHR12526:SF638">
    <property type="entry name" value="SPORE COAT PROTEIN SA"/>
    <property type="match status" value="1"/>
</dbReference>
<keyword evidence="1" id="KW-1133">Transmembrane helix</keyword>
<dbReference type="InterPro" id="IPR028098">
    <property type="entry name" value="Glyco_trans_4-like_N"/>
</dbReference>
<dbReference type="PATRIC" id="fig|363754.4.peg.6051"/>
<dbReference type="AlphaFoldDB" id="N6UZC3"/>
<feature type="domain" description="Glycosyl transferase family 1" evidence="2">
    <location>
        <begin position="202"/>
        <end position="356"/>
    </location>
</feature>
<dbReference type="OrthoDB" id="9790710at2"/>
<dbReference type="RefSeq" id="WP_004127137.1">
    <property type="nucleotide sequence ID" value="NZ_AQHN01000089.1"/>
</dbReference>
<dbReference type="InterPro" id="IPR001296">
    <property type="entry name" value="Glyco_trans_1"/>
</dbReference>
<dbReference type="Gene3D" id="3.40.50.2000">
    <property type="entry name" value="Glycogen Phosphorylase B"/>
    <property type="match status" value="2"/>
</dbReference>
<protein>
    <submittedName>
        <fullName evidence="4">Glucosyll transferase, group 1</fullName>
    </submittedName>
</protein>
<dbReference type="CDD" id="cd03808">
    <property type="entry name" value="GT4_CapM-like"/>
    <property type="match status" value="1"/>
</dbReference>
<gene>
    <name evidence="4" type="primary">capM</name>
    <name evidence="4" type="ORF">RHSP_77052</name>
</gene>
<keyword evidence="1" id="KW-0812">Transmembrane</keyword>
<feature type="domain" description="Glycosyltransferase subfamily 4-like N-terminal" evidence="3">
    <location>
        <begin position="16"/>
        <end position="147"/>
    </location>
</feature>
<keyword evidence="1" id="KW-0472">Membrane</keyword>
<dbReference type="PANTHER" id="PTHR12526">
    <property type="entry name" value="GLYCOSYLTRANSFERASE"/>
    <property type="match status" value="1"/>
</dbReference>
<dbReference type="STRING" id="363754.RHSP_77052"/>
<keyword evidence="4" id="KW-0808">Transferase</keyword>
<evidence type="ECO:0000259" key="3">
    <source>
        <dbReference type="Pfam" id="PF13477"/>
    </source>
</evidence>
<evidence type="ECO:0000259" key="2">
    <source>
        <dbReference type="Pfam" id="PF00534"/>
    </source>
</evidence>
<keyword evidence="5" id="KW-1185">Reference proteome</keyword>
<reference evidence="4 5" key="1">
    <citation type="journal article" date="2012" name="BMC Genomics">
        <title>Genomic basis of broad host range and environmental adaptability of Rhizobium tropici CIAT 899 and Rhizobium sp. PRF 81 which are used in inoculants for common bean (Phaseolus vulgaris L.).</title>
        <authorList>
            <person name="Ormeno-Orrillo E."/>
            <person name="Menna P."/>
            <person name="Almeida L.G."/>
            <person name="Ollero F.J."/>
            <person name="Nicolas M.F."/>
            <person name="Pains Rodrigues E."/>
            <person name="Shigueyoshi Nakatani A."/>
            <person name="Silva Batista J.S."/>
            <person name="Oliveira Chueire L.M."/>
            <person name="Souza R.C."/>
            <person name="Ribeiro Vasconcelos A.T."/>
            <person name="Megias M."/>
            <person name="Hungria M."/>
            <person name="Martinez-Romero E."/>
        </authorList>
    </citation>
    <scope>NUCLEOTIDE SEQUENCE [LARGE SCALE GENOMIC DNA]</scope>
    <source>
        <strain evidence="4 5">PRF 81</strain>
    </source>
</reference>
<dbReference type="Proteomes" id="UP000012429">
    <property type="component" value="Unassembled WGS sequence"/>
</dbReference>
<dbReference type="SUPFAM" id="SSF53756">
    <property type="entry name" value="UDP-Glycosyltransferase/glycogen phosphorylase"/>
    <property type="match status" value="1"/>
</dbReference>